<dbReference type="Gene3D" id="3.40.50.11380">
    <property type="match status" value="1"/>
</dbReference>
<accession>L1JD57</accession>
<dbReference type="OMA" id="SEHIHIV"/>
<keyword evidence="5" id="KW-0808">Transferase</keyword>
<organism evidence="10">
    <name type="scientific">Guillardia theta (strain CCMP2712)</name>
    <name type="common">Cryptophyte</name>
    <dbReference type="NCBI Taxonomy" id="905079"/>
    <lineage>
        <taxon>Eukaryota</taxon>
        <taxon>Cryptophyceae</taxon>
        <taxon>Pyrenomonadales</taxon>
        <taxon>Geminigeraceae</taxon>
        <taxon>Guillardia</taxon>
    </lineage>
</organism>
<feature type="repeat" description="TPR" evidence="8">
    <location>
        <begin position="29"/>
        <end position="62"/>
    </location>
</feature>
<dbReference type="KEGG" id="gtt:GUITHDRAFT_70511"/>
<dbReference type="GO" id="GO:0006493">
    <property type="term" value="P:protein O-linked glycosylation"/>
    <property type="evidence" value="ECO:0007669"/>
    <property type="project" value="InterPro"/>
</dbReference>
<evidence type="ECO:0000259" key="9">
    <source>
        <dbReference type="Pfam" id="PF13844"/>
    </source>
</evidence>
<dbReference type="EnsemblProtists" id="EKX46446">
    <property type="protein sequence ID" value="EKX46446"/>
    <property type="gene ID" value="GUITHDRAFT_70511"/>
</dbReference>
<feature type="non-terminal residue" evidence="10">
    <location>
        <position position="1"/>
    </location>
</feature>
<feature type="domain" description="O-GlcNAc transferase C-terminal" evidence="9">
    <location>
        <begin position="77"/>
        <end position="313"/>
    </location>
</feature>
<dbReference type="OrthoDB" id="421121at2759"/>
<feature type="domain" description="O-GlcNAc transferase C-terminal" evidence="9">
    <location>
        <begin position="384"/>
        <end position="508"/>
    </location>
</feature>
<evidence type="ECO:0000313" key="12">
    <source>
        <dbReference type="Proteomes" id="UP000011087"/>
    </source>
</evidence>
<dbReference type="PROSITE" id="PS50293">
    <property type="entry name" value="TPR_REGION"/>
    <property type="match status" value="1"/>
</dbReference>
<dbReference type="HOGENOM" id="CLU_001721_2_2_1"/>
<dbReference type="SMART" id="SM00028">
    <property type="entry name" value="TPR"/>
    <property type="match status" value="2"/>
</dbReference>
<proteinExistence type="inferred from homology"/>
<dbReference type="Proteomes" id="UP000011087">
    <property type="component" value="Unassembled WGS sequence"/>
</dbReference>
<feature type="repeat" description="TPR" evidence="8">
    <location>
        <begin position="1"/>
        <end position="28"/>
    </location>
</feature>
<dbReference type="PROSITE" id="PS50005">
    <property type="entry name" value="TPR"/>
    <property type="match status" value="2"/>
</dbReference>
<dbReference type="InterPro" id="IPR037919">
    <property type="entry name" value="OGT"/>
</dbReference>
<evidence type="ECO:0000256" key="3">
    <source>
        <dbReference type="ARBA" id="ARBA00011970"/>
    </source>
</evidence>
<dbReference type="Gene3D" id="3.40.50.2000">
    <property type="entry name" value="Glycogen Phosphorylase B"/>
    <property type="match status" value="1"/>
</dbReference>
<dbReference type="PANTHER" id="PTHR44366">
    <property type="entry name" value="UDP-N-ACETYLGLUCOSAMINE--PEPTIDE N-ACETYLGLUCOSAMINYLTRANSFERASE 110 KDA SUBUNIT"/>
    <property type="match status" value="1"/>
</dbReference>
<dbReference type="eggNOG" id="KOG4626">
    <property type="taxonomic scope" value="Eukaryota"/>
</dbReference>
<dbReference type="Pfam" id="PF13424">
    <property type="entry name" value="TPR_12"/>
    <property type="match status" value="1"/>
</dbReference>
<dbReference type="EC" id="2.4.1.255" evidence="3"/>
<sequence length="518" mass="57912">LGSALMAMHEYSTSREFFERALEIDPEHVNSMVNLGALLGHLNDHRAAVNVYRQALALAPDIREAVLHLYTAMQELVDWDDRDIMFERVLNATRAQLEEGKVPTVNPYYSLLSPFGPEIMLKIALSHAQHAYDKVSSLLVDADLKRVPLPAGEGGKVNVAYMMADYRQHVTSHLIQTVFARHDASKVSAFAIALNGDDGGSFRRRIRESVGGDRFLELYGQSDAEIASRINQLSMHVLVDIDYNKERLTIMAFRPALLQVTWLAHPGTSGAKFVDYIVLDQVVAPPEHAQFVAERIVYMKHHYQVNDHRVCYPYDEVDRRALRRQEGLEEDALVVANFNGLYKIEPESFHIWRDGILRCKERGRGGGRGGGGGASERTPCKVQLWLVSEGEESNENIRKEAGPLLSPLIVFAQRREFDAHIRRAAAADVFLDSFTYNAHTTAVDALWGGIAVVTLPGETIVSRVATGVLGGFGPGSETVTRTTGEYAELIGRLLEDRRMLERLRKRMMIGGRHGLESR</sequence>
<evidence type="ECO:0000256" key="1">
    <source>
        <dbReference type="ARBA" id="ARBA00004922"/>
    </source>
</evidence>
<evidence type="ECO:0000256" key="6">
    <source>
        <dbReference type="ARBA" id="ARBA00022737"/>
    </source>
</evidence>
<reference evidence="11" key="3">
    <citation type="submission" date="2016-03" db="UniProtKB">
        <authorList>
            <consortium name="EnsemblProtists"/>
        </authorList>
    </citation>
    <scope>IDENTIFICATION</scope>
</reference>
<evidence type="ECO:0000256" key="4">
    <source>
        <dbReference type="ARBA" id="ARBA00022676"/>
    </source>
</evidence>
<dbReference type="PaxDb" id="55529-EKX46446"/>
<reference evidence="12" key="2">
    <citation type="submission" date="2012-11" db="EMBL/GenBank/DDBJ databases">
        <authorList>
            <person name="Kuo A."/>
            <person name="Curtis B.A."/>
            <person name="Tanifuji G."/>
            <person name="Burki F."/>
            <person name="Gruber A."/>
            <person name="Irimia M."/>
            <person name="Maruyama S."/>
            <person name="Arias M.C."/>
            <person name="Ball S.G."/>
            <person name="Gile G.H."/>
            <person name="Hirakawa Y."/>
            <person name="Hopkins J.F."/>
            <person name="Rensing S.A."/>
            <person name="Schmutz J."/>
            <person name="Symeonidi A."/>
            <person name="Elias M."/>
            <person name="Eveleigh R.J."/>
            <person name="Herman E.K."/>
            <person name="Klute M.J."/>
            <person name="Nakayama T."/>
            <person name="Obornik M."/>
            <person name="Reyes-Prieto A."/>
            <person name="Armbrust E.V."/>
            <person name="Aves S.J."/>
            <person name="Beiko R.G."/>
            <person name="Coutinho P."/>
            <person name="Dacks J.B."/>
            <person name="Durnford D.G."/>
            <person name="Fast N.M."/>
            <person name="Green B.R."/>
            <person name="Grisdale C."/>
            <person name="Hempe F."/>
            <person name="Henrissat B."/>
            <person name="Hoppner M.P."/>
            <person name="Ishida K.-I."/>
            <person name="Kim E."/>
            <person name="Koreny L."/>
            <person name="Kroth P.G."/>
            <person name="Liu Y."/>
            <person name="Malik S.-B."/>
            <person name="Maier U.G."/>
            <person name="McRose D."/>
            <person name="Mock T."/>
            <person name="Neilson J.A."/>
            <person name="Onodera N.T."/>
            <person name="Poole A.M."/>
            <person name="Pritham E.J."/>
            <person name="Richards T.A."/>
            <person name="Rocap G."/>
            <person name="Roy S.W."/>
            <person name="Sarai C."/>
            <person name="Schaack S."/>
            <person name="Shirato S."/>
            <person name="Slamovits C.H."/>
            <person name="Spencer D.F."/>
            <person name="Suzuki S."/>
            <person name="Worden A.Z."/>
            <person name="Zauner S."/>
            <person name="Barry K."/>
            <person name="Bell C."/>
            <person name="Bharti A.K."/>
            <person name="Crow J.A."/>
            <person name="Grimwood J."/>
            <person name="Kramer R."/>
            <person name="Lindquist E."/>
            <person name="Lucas S."/>
            <person name="Salamov A."/>
            <person name="McFadden G.I."/>
            <person name="Lane C.E."/>
            <person name="Keeling P.J."/>
            <person name="Gray M.W."/>
            <person name="Grigoriev I.V."/>
            <person name="Archibald J.M."/>
        </authorList>
    </citation>
    <scope>NUCLEOTIDE SEQUENCE</scope>
    <source>
        <strain evidence="12">CCMP2712</strain>
    </source>
</reference>
<evidence type="ECO:0000256" key="5">
    <source>
        <dbReference type="ARBA" id="ARBA00022679"/>
    </source>
</evidence>
<comment type="similarity">
    <text evidence="2">Belongs to the glycosyltransferase 41 family. O-GlcNAc transferase subfamily.</text>
</comment>
<evidence type="ECO:0000256" key="2">
    <source>
        <dbReference type="ARBA" id="ARBA00005386"/>
    </source>
</evidence>
<reference evidence="10 12" key="1">
    <citation type="journal article" date="2012" name="Nature">
        <title>Algal genomes reveal evolutionary mosaicism and the fate of nucleomorphs.</title>
        <authorList>
            <consortium name="DOE Joint Genome Institute"/>
            <person name="Curtis B.A."/>
            <person name="Tanifuji G."/>
            <person name="Burki F."/>
            <person name="Gruber A."/>
            <person name="Irimia M."/>
            <person name="Maruyama S."/>
            <person name="Arias M.C."/>
            <person name="Ball S.G."/>
            <person name="Gile G.H."/>
            <person name="Hirakawa Y."/>
            <person name="Hopkins J.F."/>
            <person name="Kuo A."/>
            <person name="Rensing S.A."/>
            <person name="Schmutz J."/>
            <person name="Symeonidi A."/>
            <person name="Elias M."/>
            <person name="Eveleigh R.J."/>
            <person name="Herman E.K."/>
            <person name="Klute M.J."/>
            <person name="Nakayama T."/>
            <person name="Obornik M."/>
            <person name="Reyes-Prieto A."/>
            <person name="Armbrust E.V."/>
            <person name="Aves S.J."/>
            <person name="Beiko R.G."/>
            <person name="Coutinho P."/>
            <person name="Dacks J.B."/>
            <person name="Durnford D.G."/>
            <person name="Fast N.M."/>
            <person name="Green B.R."/>
            <person name="Grisdale C.J."/>
            <person name="Hempel F."/>
            <person name="Henrissat B."/>
            <person name="Hoppner M.P."/>
            <person name="Ishida K."/>
            <person name="Kim E."/>
            <person name="Koreny L."/>
            <person name="Kroth P.G."/>
            <person name="Liu Y."/>
            <person name="Malik S.B."/>
            <person name="Maier U.G."/>
            <person name="McRose D."/>
            <person name="Mock T."/>
            <person name="Neilson J.A."/>
            <person name="Onodera N.T."/>
            <person name="Poole A.M."/>
            <person name="Pritham E.J."/>
            <person name="Richards T.A."/>
            <person name="Rocap G."/>
            <person name="Roy S.W."/>
            <person name="Sarai C."/>
            <person name="Schaack S."/>
            <person name="Shirato S."/>
            <person name="Slamovits C.H."/>
            <person name="Spencer D.F."/>
            <person name="Suzuki S."/>
            <person name="Worden A.Z."/>
            <person name="Zauner S."/>
            <person name="Barry K."/>
            <person name="Bell C."/>
            <person name="Bharti A.K."/>
            <person name="Crow J.A."/>
            <person name="Grimwood J."/>
            <person name="Kramer R."/>
            <person name="Lindquist E."/>
            <person name="Lucas S."/>
            <person name="Salamov A."/>
            <person name="McFadden G.I."/>
            <person name="Lane C.E."/>
            <person name="Keeling P.J."/>
            <person name="Gray M.W."/>
            <person name="Grigoriev I.V."/>
            <person name="Archibald J.M."/>
        </authorList>
    </citation>
    <scope>NUCLEOTIDE SEQUENCE</scope>
    <source>
        <strain evidence="10 12">CCMP2712</strain>
    </source>
</reference>
<dbReference type="RefSeq" id="XP_005833426.1">
    <property type="nucleotide sequence ID" value="XM_005833369.1"/>
</dbReference>
<protein>
    <recommendedName>
        <fullName evidence="3">protein O-GlcNAc transferase</fullName>
        <ecNumber evidence="3">2.4.1.255</ecNumber>
    </recommendedName>
</protein>
<dbReference type="GO" id="GO:0097363">
    <property type="term" value="F:protein O-acetylglucosaminyltransferase activity"/>
    <property type="evidence" value="ECO:0007669"/>
    <property type="project" value="UniProtKB-EC"/>
</dbReference>
<evidence type="ECO:0000313" key="10">
    <source>
        <dbReference type="EMBL" id="EKX46446.1"/>
    </source>
</evidence>
<evidence type="ECO:0000313" key="11">
    <source>
        <dbReference type="EnsemblProtists" id="EKX46446"/>
    </source>
</evidence>
<dbReference type="EMBL" id="JH992994">
    <property type="protein sequence ID" value="EKX46446.1"/>
    <property type="molecule type" value="Genomic_DNA"/>
</dbReference>
<dbReference type="Gene3D" id="1.25.40.10">
    <property type="entry name" value="Tetratricopeptide repeat domain"/>
    <property type="match status" value="1"/>
</dbReference>
<evidence type="ECO:0000256" key="7">
    <source>
        <dbReference type="ARBA" id="ARBA00022803"/>
    </source>
</evidence>
<dbReference type="InterPro" id="IPR019734">
    <property type="entry name" value="TPR_rpt"/>
</dbReference>
<dbReference type="SUPFAM" id="SSF48452">
    <property type="entry name" value="TPR-like"/>
    <property type="match status" value="1"/>
</dbReference>
<dbReference type="InterPro" id="IPR011990">
    <property type="entry name" value="TPR-like_helical_dom_sf"/>
</dbReference>
<dbReference type="Pfam" id="PF13844">
    <property type="entry name" value="Glyco_transf_41"/>
    <property type="match status" value="2"/>
</dbReference>
<dbReference type="GeneID" id="17303215"/>
<evidence type="ECO:0000256" key="8">
    <source>
        <dbReference type="PROSITE-ProRule" id="PRU00339"/>
    </source>
</evidence>
<dbReference type="InterPro" id="IPR029489">
    <property type="entry name" value="OGT/SEC/SPY_C"/>
</dbReference>
<keyword evidence="6" id="KW-0677">Repeat</keyword>
<name>L1JD57_GUITC</name>
<dbReference type="PANTHER" id="PTHR44366:SF1">
    <property type="entry name" value="UDP-N-ACETYLGLUCOSAMINE--PEPTIDE N-ACETYLGLUCOSAMINYLTRANSFERASE 110 KDA SUBUNIT"/>
    <property type="match status" value="1"/>
</dbReference>
<comment type="pathway">
    <text evidence="1">Protein modification; protein glycosylation.</text>
</comment>
<keyword evidence="12" id="KW-1185">Reference proteome</keyword>
<gene>
    <name evidence="10" type="ORF">GUITHDRAFT_70511</name>
</gene>
<dbReference type="STRING" id="905079.L1JD57"/>
<keyword evidence="7 8" id="KW-0802">TPR repeat</keyword>
<keyword evidence="4" id="KW-0328">Glycosyltransferase</keyword>
<dbReference type="AlphaFoldDB" id="L1JD57"/>